<feature type="domain" description="Major facilitator superfamily (MFS) profile" evidence="9">
    <location>
        <begin position="42"/>
        <end position="491"/>
    </location>
</feature>
<evidence type="ECO:0000256" key="2">
    <source>
        <dbReference type="ARBA" id="ARBA00022448"/>
    </source>
</evidence>
<dbReference type="EMBL" id="JAHLQT010026149">
    <property type="protein sequence ID" value="KAG7163822.1"/>
    <property type="molecule type" value="Genomic_DNA"/>
</dbReference>
<evidence type="ECO:0000256" key="1">
    <source>
        <dbReference type="ARBA" id="ARBA00004651"/>
    </source>
</evidence>
<dbReference type="Proteomes" id="UP000747542">
    <property type="component" value="Unassembled WGS sequence"/>
</dbReference>
<dbReference type="PROSITE" id="PS00217">
    <property type="entry name" value="SUGAR_TRANSPORT_2"/>
    <property type="match status" value="1"/>
</dbReference>
<proteinExistence type="predicted"/>
<keyword evidence="5 8" id="KW-0812">Transmembrane</keyword>
<evidence type="ECO:0000313" key="11">
    <source>
        <dbReference type="Proteomes" id="UP000747542"/>
    </source>
</evidence>
<dbReference type="InterPro" id="IPR050549">
    <property type="entry name" value="MFS_Trehalose_Transporter"/>
</dbReference>
<reference evidence="10" key="1">
    <citation type="journal article" date="2021" name="Sci. Adv.">
        <title>The American lobster genome reveals insights on longevity, neural, and immune adaptations.</title>
        <authorList>
            <person name="Polinski J.M."/>
            <person name="Zimin A.V."/>
            <person name="Clark K.F."/>
            <person name="Kohn A.B."/>
            <person name="Sadowski N."/>
            <person name="Timp W."/>
            <person name="Ptitsyn A."/>
            <person name="Khanna P."/>
            <person name="Romanova D.Y."/>
            <person name="Williams P."/>
            <person name="Greenwood S.J."/>
            <person name="Moroz L.L."/>
            <person name="Walt D.R."/>
            <person name="Bodnar A.G."/>
        </authorList>
    </citation>
    <scope>NUCLEOTIDE SEQUENCE</scope>
    <source>
        <strain evidence="10">GMGI-L3</strain>
    </source>
</reference>
<dbReference type="InterPro" id="IPR003663">
    <property type="entry name" value="Sugar/inositol_transpt"/>
</dbReference>
<dbReference type="GO" id="GO:0005886">
    <property type="term" value="C:plasma membrane"/>
    <property type="evidence" value="ECO:0007669"/>
    <property type="project" value="UniProtKB-SubCell"/>
</dbReference>
<feature type="transmembrane region" description="Helical" evidence="8">
    <location>
        <begin position="83"/>
        <end position="103"/>
    </location>
</feature>
<keyword evidence="11" id="KW-1185">Reference proteome</keyword>
<keyword evidence="2" id="KW-0813">Transport</keyword>
<feature type="transmembrane region" description="Helical" evidence="8">
    <location>
        <begin position="400"/>
        <end position="425"/>
    </location>
</feature>
<evidence type="ECO:0000256" key="7">
    <source>
        <dbReference type="ARBA" id="ARBA00023136"/>
    </source>
</evidence>
<name>A0A8J5MUI7_HOMAM</name>
<evidence type="ECO:0000256" key="4">
    <source>
        <dbReference type="ARBA" id="ARBA00022597"/>
    </source>
</evidence>
<keyword evidence="7 8" id="KW-0472">Membrane</keyword>
<feature type="transmembrane region" description="Helical" evidence="8">
    <location>
        <begin position="343"/>
        <end position="363"/>
    </location>
</feature>
<feature type="transmembrane region" description="Helical" evidence="8">
    <location>
        <begin position="277"/>
        <end position="295"/>
    </location>
</feature>
<accession>A0A8J5MUI7</accession>
<comment type="caution">
    <text evidence="10">The sequence shown here is derived from an EMBL/GenBank/DDBJ whole genome shotgun (WGS) entry which is preliminary data.</text>
</comment>
<dbReference type="Gene3D" id="1.20.1250.20">
    <property type="entry name" value="MFS general substrate transporter like domains"/>
    <property type="match status" value="1"/>
</dbReference>
<gene>
    <name evidence="10" type="primary">Tret1-L16</name>
    <name evidence="10" type="ORF">Hamer_G019086</name>
</gene>
<dbReference type="PROSITE" id="PS00216">
    <property type="entry name" value="SUGAR_TRANSPORT_1"/>
    <property type="match status" value="1"/>
</dbReference>
<evidence type="ECO:0000259" key="9">
    <source>
        <dbReference type="PROSITE" id="PS50850"/>
    </source>
</evidence>
<evidence type="ECO:0000256" key="3">
    <source>
        <dbReference type="ARBA" id="ARBA00022475"/>
    </source>
</evidence>
<feature type="transmembrane region" description="Helical" evidence="8">
    <location>
        <begin position="136"/>
        <end position="157"/>
    </location>
</feature>
<feature type="transmembrane region" description="Helical" evidence="8">
    <location>
        <begin position="437"/>
        <end position="456"/>
    </location>
</feature>
<dbReference type="InterPro" id="IPR020846">
    <property type="entry name" value="MFS_dom"/>
</dbReference>
<dbReference type="InterPro" id="IPR005828">
    <property type="entry name" value="MFS_sugar_transport-like"/>
</dbReference>
<dbReference type="AlphaFoldDB" id="A0A8J5MUI7"/>
<evidence type="ECO:0000256" key="6">
    <source>
        <dbReference type="ARBA" id="ARBA00022989"/>
    </source>
</evidence>
<feature type="transmembrane region" description="Helical" evidence="8">
    <location>
        <begin position="315"/>
        <end position="334"/>
    </location>
</feature>
<keyword evidence="3" id="KW-1003">Cell membrane</keyword>
<feature type="transmembrane region" description="Helical" evidence="8">
    <location>
        <begin position="169"/>
        <end position="189"/>
    </location>
</feature>
<keyword evidence="6 8" id="KW-1133">Transmembrane helix</keyword>
<evidence type="ECO:0000256" key="8">
    <source>
        <dbReference type="SAM" id="Phobius"/>
    </source>
</evidence>
<feature type="transmembrane region" description="Helical" evidence="8">
    <location>
        <begin position="468"/>
        <end position="487"/>
    </location>
</feature>
<feature type="transmembrane region" description="Helical" evidence="8">
    <location>
        <begin position="110"/>
        <end position="130"/>
    </location>
</feature>
<dbReference type="InterPro" id="IPR036259">
    <property type="entry name" value="MFS_trans_sf"/>
</dbReference>
<feature type="transmembrane region" description="Helical" evidence="8">
    <location>
        <begin position="35"/>
        <end position="63"/>
    </location>
</feature>
<comment type="subcellular location">
    <subcellularLocation>
        <location evidence="1">Cell membrane</location>
        <topology evidence="1">Multi-pass membrane protein</topology>
    </subcellularLocation>
</comment>
<protein>
    <submittedName>
        <fullName evidence="10">Facilitated trehalose transporter Tret1-like 16</fullName>
    </submittedName>
</protein>
<dbReference type="PROSITE" id="PS50850">
    <property type="entry name" value="MFS"/>
    <property type="match status" value="1"/>
</dbReference>
<evidence type="ECO:0000313" key="10">
    <source>
        <dbReference type="EMBL" id="KAG7163822.1"/>
    </source>
</evidence>
<feature type="transmembrane region" description="Helical" evidence="8">
    <location>
        <begin position="195"/>
        <end position="216"/>
    </location>
</feature>
<dbReference type="Pfam" id="PF00083">
    <property type="entry name" value="Sugar_tr"/>
    <property type="match status" value="1"/>
</dbReference>
<keyword evidence="4" id="KW-0762">Sugar transport</keyword>
<organism evidence="10 11">
    <name type="scientific">Homarus americanus</name>
    <name type="common">American lobster</name>
    <dbReference type="NCBI Taxonomy" id="6706"/>
    <lineage>
        <taxon>Eukaryota</taxon>
        <taxon>Metazoa</taxon>
        <taxon>Ecdysozoa</taxon>
        <taxon>Arthropoda</taxon>
        <taxon>Crustacea</taxon>
        <taxon>Multicrustacea</taxon>
        <taxon>Malacostraca</taxon>
        <taxon>Eumalacostraca</taxon>
        <taxon>Eucarida</taxon>
        <taxon>Decapoda</taxon>
        <taxon>Pleocyemata</taxon>
        <taxon>Astacidea</taxon>
        <taxon>Nephropoidea</taxon>
        <taxon>Nephropidae</taxon>
        <taxon>Homarus</taxon>
    </lineage>
</organism>
<dbReference type="InterPro" id="IPR005829">
    <property type="entry name" value="Sugar_transporter_CS"/>
</dbReference>
<dbReference type="PANTHER" id="PTHR48021:SF1">
    <property type="entry name" value="GH07001P-RELATED"/>
    <property type="match status" value="1"/>
</dbReference>
<dbReference type="GO" id="GO:0022857">
    <property type="term" value="F:transmembrane transporter activity"/>
    <property type="evidence" value="ECO:0007669"/>
    <property type="project" value="InterPro"/>
</dbReference>
<dbReference type="PANTHER" id="PTHR48021">
    <property type="match status" value="1"/>
</dbReference>
<dbReference type="FunFam" id="1.20.1250.20:FF:000218">
    <property type="entry name" value="facilitated trehalose transporter Tret1"/>
    <property type="match status" value="1"/>
</dbReference>
<dbReference type="PRINTS" id="PR00171">
    <property type="entry name" value="SUGRTRNSPORT"/>
</dbReference>
<dbReference type="SUPFAM" id="SSF103473">
    <property type="entry name" value="MFS general substrate transporter"/>
    <property type="match status" value="1"/>
</dbReference>
<sequence>MYGVIMNKECETEAGKGTTTQEPSATRRLRHATQILLLLAGSLSYMAAGMFVAWPNVFIAHIIQNNSTIFNTQLHLTDSETDMLGSMIFLGSLPGFLLAGWLLDTIGRRWSQLVSALPGALGSLLIGFSLNPPMLLVGRFLEGITFGMLGVVVRTYASEIVDTNIRGTASVMYAVVMNMGSVAIVGLGIKLSWYYVVFVSFAVALLHCFLVAMFLVESPTYLAVKNREAEATVILRRLRGSNADIKEELRILKMMNQREDGTSGWGALIKRDVIKNILVMFGLFMMCSFSGVQVMKMNTVRILVTAGLEFDETVSTIMFNLLLIAGNVTIMYLLDRIGRRRCLVLSLLLITIGNSCFGTYVFLTDSGGSPAMMEVALGTPLEVNSTMIYQSDAGSASWSWVPLMCVLVIAVGQSVGAGPIPWILTPEYFPTVIRSQASSVCLLLGGLQTVAALQLYSPMQASLTQAGLYWTYGLVAAVGIPYSLLFVKETAVKKDLRKASTPSLNQRVNDASKKISDVKLQGKLSKGDMIAIDAVYHRACLSRLYRKADVVDCDPYDRESYAAKVMKAQAFNELHTKREDVPWGKERDP</sequence>
<evidence type="ECO:0000256" key="5">
    <source>
        <dbReference type="ARBA" id="ARBA00022692"/>
    </source>
</evidence>